<dbReference type="SFLD" id="SFLDG01129">
    <property type="entry name" value="C1.5:_HAD__Beta-PGM__Phosphata"/>
    <property type="match status" value="1"/>
</dbReference>
<dbReference type="SFLD" id="SFLDG01133">
    <property type="entry name" value="C1.5.4:_Enolase-phosphatase_Li"/>
    <property type="match status" value="1"/>
</dbReference>
<organism evidence="6 7">
    <name type="scientific">Spongiibacter thalassae</name>
    <dbReference type="NCBI Taxonomy" id="2721624"/>
    <lineage>
        <taxon>Bacteria</taxon>
        <taxon>Pseudomonadati</taxon>
        <taxon>Pseudomonadota</taxon>
        <taxon>Gammaproteobacteria</taxon>
        <taxon>Cellvibrionales</taxon>
        <taxon>Spongiibacteraceae</taxon>
        <taxon>Spongiibacter</taxon>
    </lineage>
</organism>
<dbReference type="Gene3D" id="3.40.50.1000">
    <property type="entry name" value="HAD superfamily/HAD-like"/>
    <property type="match status" value="1"/>
</dbReference>
<dbReference type="NCBIfam" id="TIGR01691">
    <property type="entry name" value="enolase-ppase"/>
    <property type="match status" value="1"/>
</dbReference>
<protein>
    <recommendedName>
        <fullName evidence="4">Enolase-phosphatase E1</fullName>
        <ecNumber evidence="4">3.1.3.77</ecNumber>
    </recommendedName>
    <alternativeName>
        <fullName evidence="4">2,3-diketo-5-methylthio-1-phosphopentane phosphatase</fullName>
    </alternativeName>
</protein>
<dbReference type="InterPro" id="IPR036412">
    <property type="entry name" value="HAD-like_sf"/>
</dbReference>
<dbReference type="PANTHER" id="PTHR20371:SF1">
    <property type="entry name" value="ENOLASE-PHOSPHATASE E1"/>
    <property type="match status" value="1"/>
</dbReference>
<comment type="caution">
    <text evidence="6">The sequence shown here is derived from an EMBL/GenBank/DDBJ whole genome shotgun (WGS) entry which is preliminary data.</text>
</comment>
<dbReference type="InterPro" id="IPR006439">
    <property type="entry name" value="HAD-SF_hydro_IA"/>
</dbReference>
<comment type="pathway">
    <text evidence="4">Amino-acid biosynthesis; L-methionine biosynthesis via salvage pathway; L-methionine from S-methyl-5-thio-alpha-D-ribose 1-phosphate: step 3/6.</text>
</comment>
<evidence type="ECO:0000256" key="5">
    <source>
        <dbReference type="SAM" id="MobiDB-lite"/>
    </source>
</evidence>
<evidence type="ECO:0000256" key="4">
    <source>
        <dbReference type="HAMAP-Rule" id="MF_01681"/>
    </source>
</evidence>
<proteinExistence type="inferred from homology"/>
<dbReference type="SFLD" id="SFLDS00003">
    <property type="entry name" value="Haloacid_Dehalogenase"/>
    <property type="match status" value="1"/>
</dbReference>
<dbReference type="RefSeq" id="WP_168448721.1">
    <property type="nucleotide sequence ID" value="NZ_JAAWWK010000001.1"/>
</dbReference>
<dbReference type="Gene3D" id="1.10.720.60">
    <property type="match status" value="1"/>
</dbReference>
<comment type="catalytic activity">
    <reaction evidence="4">
        <text>5-methylsulfanyl-2,3-dioxopentyl phosphate + H2O = 1,2-dihydroxy-5-(methylsulfanyl)pent-1-en-3-one + phosphate</text>
        <dbReference type="Rhea" id="RHEA:21700"/>
        <dbReference type="ChEBI" id="CHEBI:15377"/>
        <dbReference type="ChEBI" id="CHEBI:43474"/>
        <dbReference type="ChEBI" id="CHEBI:49252"/>
        <dbReference type="ChEBI" id="CHEBI:58828"/>
        <dbReference type="EC" id="3.1.3.77"/>
    </reaction>
</comment>
<dbReference type="EMBL" id="JAAWWK010000001">
    <property type="protein sequence ID" value="NKI16188.1"/>
    <property type="molecule type" value="Genomic_DNA"/>
</dbReference>
<keyword evidence="2 4" id="KW-0378">Hydrolase</keyword>
<evidence type="ECO:0000313" key="7">
    <source>
        <dbReference type="Proteomes" id="UP000765845"/>
    </source>
</evidence>
<feature type="region of interest" description="Disordered" evidence="5">
    <location>
        <begin position="221"/>
        <end position="249"/>
    </location>
</feature>
<evidence type="ECO:0000256" key="3">
    <source>
        <dbReference type="ARBA" id="ARBA00023167"/>
    </source>
</evidence>
<dbReference type="InterPro" id="IPR023214">
    <property type="entry name" value="HAD_sf"/>
</dbReference>
<sequence>MIKAIVTDIEGTTSSIDFVHEVLFPYSTAALPDYVRRHRGEKRVAALLNDVAARAKLSVDDTEGQIQQLLDWIAADKKITPLKSLQGLIWESGYRNGEFKAHVYADAVEQLKAWHQQGIELYVYSSGSIFAQKLFFGYSEGGDLRFLFNDYFDTTSGPKRDAASYRNIARSIDKPPQEILFLSDIVEELDAAQAANMHTVWVQREATGTALVEQPPHVSVSSFNDIAPTSFGKGGSKTAPRQQQQQAQQ</sequence>
<comment type="function">
    <text evidence="4">Bifunctional enzyme that catalyzes the enolization of 2,3-diketo-5-methylthiopentyl-1-phosphate (DK-MTP-1-P) into the intermediate 2-hydroxy-3-keto-5-methylthiopentenyl-1-phosphate (HK-MTPenyl-1-P), which is then dephosphorylated to form the acireductone 1,2-dihydroxy-3-keto-5-methylthiopentene (DHK-MTPene).</text>
</comment>
<dbReference type="PRINTS" id="PR00413">
    <property type="entry name" value="HADHALOGNASE"/>
</dbReference>
<evidence type="ECO:0000256" key="2">
    <source>
        <dbReference type="ARBA" id="ARBA00022801"/>
    </source>
</evidence>
<gene>
    <name evidence="4 6" type="primary">mtnC</name>
    <name evidence="6" type="ORF">HCU74_02025</name>
</gene>
<evidence type="ECO:0000256" key="1">
    <source>
        <dbReference type="ARBA" id="ARBA00022605"/>
    </source>
</evidence>
<evidence type="ECO:0000313" key="6">
    <source>
        <dbReference type="EMBL" id="NKI16188.1"/>
    </source>
</evidence>
<reference evidence="6 7" key="1">
    <citation type="submission" date="2020-04" db="EMBL/GenBank/DDBJ databases">
        <authorList>
            <person name="Yoon J."/>
        </authorList>
    </citation>
    <scope>NUCLEOTIDE SEQUENCE [LARGE SCALE GENOMIC DNA]</scope>
    <source>
        <strain evidence="6 7">KMU-166</strain>
    </source>
</reference>
<dbReference type="CDD" id="cd01629">
    <property type="entry name" value="HAD_EP"/>
    <property type="match status" value="1"/>
</dbReference>
<keyword evidence="1 4" id="KW-0028">Amino-acid biosynthesis</keyword>
<dbReference type="HAMAP" id="MF_01681">
    <property type="entry name" value="Salvage_MtnC"/>
    <property type="match status" value="1"/>
</dbReference>
<dbReference type="GO" id="GO:0043874">
    <property type="term" value="F:acireductone synthase activity"/>
    <property type="evidence" value="ECO:0007669"/>
    <property type="project" value="UniProtKB-EC"/>
</dbReference>
<comment type="cofactor">
    <cofactor evidence="4">
        <name>Mg(2+)</name>
        <dbReference type="ChEBI" id="CHEBI:18420"/>
    </cofactor>
    <text evidence="4">Binds 1 Mg(2+) ion per subunit.</text>
</comment>
<keyword evidence="3 4" id="KW-0486">Methionine biosynthesis</keyword>
<dbReference type="PANTHER" id="PTHR20371">
    <property type="entry name" value="ENOLASE-PHOSPHATASE E1"/>
    <property type="match status" value="1"/>
</dbReference>
<comment type="similarity">
    <text evidence="4">Belongs to the HAD-like hydrolase superfamily. MasA/MtnC family.</text>
</comment>
<dbReference type="SUPFAM" id="SSF56784">
    <property type="entry name" value="HAD-like"/>
    <property type="match status" value="1"/>
</dbReference>
<keyword evidence="4" id="KW-0479">Metal-binding</keyword>
<dbReference type="InterPro" id="IPR023943">
    <property type="entry name" value="Enolase-ppase_E1"/>
</dbReference>
<dbReference type="EC" id="3.1.3.77" evidence="4"/>
<accession>A0ABX1GCG7</accession>
<dbReference type="Proteomes" id="UP000765845">
    <property type="component" value="Unassembled WGS sequence"/>
</dbReference>
<comment type="pathway">
    <text evidence="4">Amino-acid biosynthesis; L-methionine biosynthesis via salvage pathway; L-methionine from S-methyl-5-thio-alpha-D-ribose 1-phosphate: step 4/6.</text>
</comment>
<keyword evidence="7" id="KW-1185">Reference proteome</keyword>
<comment type="subunit">
    <text evidence="4">Monomer.</text>
</comment>
<dbReference type="Pfam" id="PF00702">
    <property type="entry name" value="Hydrolase"/>
    <property type="match status" value="1"/>
</dbReference>
<name>A0ABX1GCG7_9GAMM</name>
<keyword evidence="4" id="KW-0460">Magnesium</keyword>
<dbReference type="SFLD" id="SFLDF00044">
    <property type="entry name" value="enolase-phosphatase"/>
    <property type="match status" value="1"/>
</dbReference>